<evidence type="ECO:0000256" key="1">
    <source>
        <dbReference type="ARBA" id="ARBA00007689"/>
    </source>
</evidence>
<proteinExistence type="inferred from homology"/>
<dbReference type="PANTHER" id="PTHR37828">
    <property type="entry name" value="GSR2449 PROTEIN"/>
    <property type="match status" value="1"/>
</dbReference>
<dbReference type="EMBL" id="BMBA01000004">
    <property type="protein sequence ID" value="GFZ32976.1"/>
    <property type="molecule type" value="Genomic_DNA"/>
</dbReference>
<gene>
    <name evidence="3" type="ORF">CSC2_35020</name>
</gene>
<evidence type="ECO:0000313" key="3">
    <source>
        <dbReference type="EMBL" id="GFZ32976.1"/>
    </source>
</evidence>
<dbReference type="PANTHER" id="PTHR37828:SF1">
    <property type="entry name" value="YCII-RELATED DOMAIN-CONTAINING PROTEIN"/>
    <property type="match status" value="1"/>
</dbReference>
<reference evidence="3 4" key="1">
    <citation type="journal article" date="2021" name="Int. J. Syst. Evol. Microbiol.">
        <title>Clostridium zeae sp. nov., isolated from corn silage.</title>
        <authorList>
            <person name="Kobayashi H."/>
            <person name="Tanizawa Y."/>
            <person name="Yagura M."/>
            <person name="Sakamoto M."/>
            <person name="Ohkuma M."/>
            <person name="Tohno M."/>
        </authorList>
    </citation>
    <scope>NUCLEOTIDE SEQUENCE [LARGE SCALE GENOMIC DNA]</scope>
    <source>
        <strain evidence="3 4">CSC2</strain>
    </source>
</reference>
<evidence type="ECO:0000259" key="2">
    <source>
        <dbReference type="Pfam" id="PF03795"/>
    </source>
</evidence>
<keyword evidence="4" id="KW-1185">Reference proteome</keyword>
<evidence type="ECO:0000313" key="4">
    <source>
        <dbReference type="Proteomes" id="UP000663802"/>
    </source>
</evidence>
<dbReference type="Pfam" id="PF03795">
    <property type="entry name" value="YCII"/>
    <property type="match status" value="1"/>
</dbReference>
<protein>
    <recommendedName>
        <fullName evidence="2">YCII-related domain-containing protein</fullName>
    </recommendedName>
</protein>
<sequence length="91" mass="10306">MTYVYLMKNEKPLNSDIITKHVEYLKKLKSEERLLLCGPFTDYPGGMVVFSAEGIEEAISIAKTDPLISSGCKSFEIRTIELANEENNYLI</sequence>
<feature type="domain" description="YCII-related" evidence="2">
    <location>
        <begin position="1"/>
        <end position="78"/>
    </location>
</feature>
<comment type="caution">
    <text evidence="3">The sequence shown here is derived from an EMBL/GenBank/DDBJ whole genome shotgun (WGS) entry which is preliminary data.</text>
</comment>
<dbReference type="Proteomes" id="UP000663802">
    <property type="component" value="Unassembled WGS sequence"/>
</dbReference>
<dbReference type="InterPro" id="IPR011008">
    <property type="entry name" value="Dimeric_a/b-barrel"/>
</dbReference>
<name>A0ABQ1EE86_9CLOT</name>
<comment type="similarity">
    <text evidence="1">Belongs to the YciI family.</text>
</comment>
<dbReference type="Gene3D" id="3.30.70.1060">
    <property type="entry name" value="Dimeric alpha+beta barrel"/>
    <property type="match status" value="1"/>
</dbReference>
<accession>A0ABQ1EE86</accession>
<dbReference type="InterPro" id="IPR005545">
    <property type="entry name" value="YCII"/>
</dbReference>
<dbReference type="RefSeq" id="WP_206871226.1">
    <property type="nucleotide sequence ID" value="NZ_BMBA01000004.1"/>
</dbReference>
<dbReference type="SUPFAM" id="SSF54909">
    <property type="entry name" value="Dimeric alpha+beta barrel"/>
    <property type="match status" value="1"/>
</dbReference>
<organism evidence="3 4">
    <name type="scientific">Clostridium zeae</name>
    <dbReference type="NCBI Taxonomy" id="2759022"/>
    <lineage>
        <taxon>Bacteria</taxon>
        <taxon>Bacillati</taxon>
        <taxon>Bacillota</taxon>
        <taxon>Clostridia</taxon>
        <taxon>Eubacteriales</taxon>
        <taxon>Clostridiaceae</taxon>
        <taxon>Clostridium</taxon>
    </lineage>
</organism>